<keyword evidence="2" id="KW-0808">Transferase</keyword>
<dbReference type="PANTHER" id="PTHR30160">
    <property type="entry name" value="TETRAACYLDISACCHARIDE 4'-KINASE-RELATED"/>
    <property type="match status" value="1"/>
</dbReference>
<feature type="non-terminal residue" evidence="3">
    <location>
        <position position="1"/>
    </location>
</feature>
<dbReference type="Pfam" id="PF01075">
    <property type="entry name" value="Glyco_transf_9"/>
    <property type="match status" value="1"/>
</dbReference>
<dbReference type="SUPFAM" id="SSF53756">
    <property type="entry name" value="UDP-Glycosyltransferase/glycogen phosphorylase"/>
    <property type="match status" value="1"/>
</dbReference>
<name>A0A382TEM8_9ZZZZ</name>
<evidence type="ECO:0000256" key="2">
    <source>
        <dbReference type="ARBA" id="ARBA00022679"/>
    </source>
</evidence>
<organism evidence="3">
    <name type="scientific">marine metagenome</name>
    <dbReference type="NCBI Taxonomy" id="408172"/>
    <lineage>
        <taxon>unclassified sequences</taxon>
        <taxon>metagenomes</taxon>
        <taxon>ecological metagenomes</taxon>
    </lineage>
</organism>
<dbReference type="InterPro" id="IPR002201">
    <property type="entry name" value="Glyco_trans_9"/>
</dbReference>
<feature type="non-terminal residue" evidence="3">
    <location>
        <position position="285"/>
    </location>
</feature>
<dbReference type="InterPro" id="IPR051199">
    <property type="entry name" value="LPS_LOS_Heptosyltrfase"/>
</dbReference>
<evidence type="ECO:0000256" key="1">
    <source>
        <dbReference type="ARBA" id="ARBA00022676"/>
    </source>
</evidence>
<keyword evidence="1" id="KW-0328">Glycosyltransferase</keyword>
<dbReference type="GO" id="GO:0005829">
    <property type="term" value="C:cytosol"/>
    <property type="evidence" value="ECO:0007669"/>
    <property type="project" value="TreeGrafter"/>
</dbReference>
<gene>
    <name evidence="3" type="ORF">METZ01_LOCUS373096</name>
</gene>
<evidence type="ECO:0008006" key="4">
    <source>
        <dbReference type="Google" id="ProtNLM"/>
    </source>
</evidence>
<dbReference type="AlphaFoldDB" id="A0A382TEM8"/>
<reference evidence="3" key="1">
    <citation type="submission" date="2018-05" db="EMBL/GenBank/DDBJ databases">
        <authorList>
            <person name="Lanie J.A."/>
            <person name="Ng W.-L."/>
            <person name="Kazmierczak K.M."/>
            <person name="Andrzejewski T.M."/>
            <person name="Davidsen T.M."/>
            <person name="Wayne K.J."/>
            <person name="Tettelin H."/>
            <person name="Glass J.I."/>
            <person name="Rusch D."/>
            <person name="Podicherti R."/>
            <person name="Tsui H.-C.T."/>
            <person name="Winkler M.E."/>
        </authorList>
    </citation>
    <scope>NUCLEOTIDE SEQUENCE</scope>
</reference>
<sequence>VLLIRQDAIGDFVLWLDTAKEYRKLYPPENYKIVLVGNALWCNLAKELPFWDEVVQVDVKQFKTFSRYRWKLLRQVKHLGAVIAIQPTYSREYYQGDALVRASSAKRKISSVGDMSNRNQFKQILADNWYTELIPASPTLLTELERNAEFFSGFSRTSYLTRSPKLNIPESWLSPDWKDKLFYVFVPGASTVWKEWPTSFFANLAEKVHQQTGWGGIICGTQNEHVIAQQILNQCDVPLQNMAGQTELTDLAGLLSQSQLAISNDSGAAHISAAIGTPTVCISGG</sequence>
<dbReference type="CDD" id="cd03789">
    <property type="entry name" value="GT9_LPS_heptosyltransferase"/>
    <property type="match status" value="1"/>
</dbReference>
<dbReference type="EMBL" id="UINC01135843">
    <property type="protein sequence ID" value="SVD20242.1"/>
    <property type="molecule type" value="Genomic_DNA"/>
</dbReference>
<dbReference type="Gene3D" id="3.40.50.2000">
    <property type="entry name" value="Glycogen Phosphorylase B"/>
    <property type="match status" value="2"/>
</dbReference>
<dbReference type="PANTHER" id="PTHR30160:SF1">
    <property type="entry name" value="LIPOPOLYSACCHARIDE 1,2-N-ACETYLGLUCOSAMINETRANSFERASE-RELATED"/>
    <property type="match status" value="1"/>
</dbReference>
<protein>
    <recommendedName>
        <fullName evidence="4">Lipopolysaccharide heptosyltransferase II</fullName>
    </recommendedName>
</protein>
<dbReference type="GO" id="GO:0009244">
    <property type="term" value="P:lipopolysaccharide core region biosynthetic process"/>
    <property type="evidence" value="ECO:0007669"/>
    <property type="project" value="TreeGrafter"/>
</dbReference>
<accession>A0A382TEM8</accession>
<evidence type="ECO:0000313" key="3">
    <source>
        <dbReference type="EMBL" id="SVD20242.1"/>
    </source>
</evidence>
<proteinExistence type="predicted"/>
<dbReference type="GO" id="GO:0008713">
    <property type="term" value="F:ADP-heptose-lipopolysaccharide heptosyltransferase activity"/>
    <property type="evidence" value="ECO:0007669"/>
    <property type="project" value="TreeGrafter"/>
</dbReference>